<dbReference type="EMBL" id="QPIZ01000004">
    <property type="protein sequence ID" value="RCW38270.1"/>
    <property type="molecule type" value="Genomic_DNA"/>
</dbReference>
<dbReference type="Proteomes" id="UP000252733">
    <property type="component" value="Unassembled WGS sequence"/>
</dbReference>
<keyword evidence="5 8" id="KW-0812">Transmembrane</keyword>
<dbReference type="AlphaFoldDB" id="A0A368VDA5"/>
<feature type="transmembrane region" description="Helical" evidence="8">
    <location>
        <begin position="325"/>
        <end position="346"/>
    </location>
</feature>
<keyword evidence="3" id="KW-0813">Transport</keyword>
<keyword evidence="6 8" id="KW-1133">Transmembrane helix</keyword>
<comment type="subcellular location">
    <subcellularLocation>
        <location evidence="1">Cell membrane</location>
        <topology evidence="1">Multi-pass membrane protein</topology>
    </subcellularLocation>
</comment>
<evidence type="ECO:0000313" key="10">
    <source>
        <dbReference type="Proteomes" id="UP000252733"/>
    </source>
</evidence>
<dbReference type="CDD" id="cd06550">
    <property type="entry name" value="TM_ABC_iron-siderophores_like"/>
    <property type="match status" value="1"/>
</dbReference>
<feature type="transmembrane region" description="Helical" evidence="8">
    <location>
        <begin position="16"/>
        <end position="36"/>
    </location>
</feature>
<gene>
    <name evidence="9" type="ORF">DFO77_10426</name>
</gene>
<dbReference type="PANTHER" id="PTHR30472:SF41">
    <property type="entry name" value="TRANSPORT SYSTEM PERMEASE PROTEIN"/>
    <property type="match status" value="1"/>
</dbReference>
<dbReference type="SUPFAM" id="SSF81345">
    <property type="entry name" value="ABC transporter involved in vitamin B12 uptake, BtuC"/>
    <property type="match status" value="1"/>
</dbReference>
<keyword evidence="7 8" id="KW-0472">Membrane</keyword>
<proteinExistence type="inferred from homology"/>
<dbReference type="RefSeq" id="WP_114436485.1">
    <property type="nucleotide sequence ID" value="NZ_QPIZ01000004.1"/>
</dbReference>
<feature type="transmembrane region" description="Helical" evidence="8">
    <location>
        <begin position="298"/>
        <end position="318"/>
    </location>
</feature>
<feature type="transmembrane region" description="Helical" evidence="8">
    <location>
        <begin position="256"/>
        <end position="278"/>
    </location>
</feature>
<sequence length="356" mass="37280">MQQFLEKYLSGRQLTVFWLSGLAVLSLTLFVLNLILGSVNIPFLSVIQALAGDTQMDDSWRLIVLKSRLPQAITAILAGAGLAVGGLQMQTLFRNPLAGPSILGISSGAGLGVALVLLVAGKIGGVALSHLGFTGHLSVALAAFAGASLVLTMVLFLSRHLKDNAMLLIVGIMVGYAASALVGILKFYSMKEDVHAYVIWGLGSFSTVSWSQMGVLFPVVTLGLLGSFFLVKPLNVMLLGEQYAGNLGINISLSRLLIILCTGLLTATITAFCGPIAFLGLAVPHLTKGLFRTSDHKVLIPAVILAGIAVALFSNLIARLPGFDGALPINAVTSMIGAPVVIWVILKGKNLRTPGV</sequence>
<dbReference type="Pfam" id="PF01032">
    <property type="entry name" value="FecCD"/>
    <property type="match status" value="1"/>
</dbReference>
<evidence type="ECO:0000313" key="9">
    <source>
        <dbReference type="EMBL" id="RCW38270.1"/>
    </source>
</evidence>
<feature type="transmembrane region" description="Helical" evidence="8">
    <location>
        <begin position="208"/>
        <end position="231"/>
    </location>
</feature>
<dbReference type="GO" id="GO:0033214">
    <property type="term" value="P:siderophore-iron import into cell"/>
    <property type="evidence" value="ECO:0007669"/>
    <property type="project" value="TreeGrafter"/>
</dbReference>
<dbReference type="PANTHER" id="PTHR30472">
    <property type="entry name" value="FERRIC ENTEROBACTIN TRANSPORT SYSTEM PERMEASE PROTEIN"/>
    <property type="match status" value="1"/>
</dbReference>
<comment type="similarity">
    <text evidence="2">Belongs to the binding-protein-dependent transport system permease family. FecCD subfamily.</text>
</comment>
<reference evidence="9 10" key="1">
    <citation type="submission" date="2018-07" db="EMBL/GenBank/DDBJ databases">
        <title>Freshwater and sediment microbial communities from various areas in North America, analyzing microbe dynamics in response to fracking.</title>
        <authorList>
            <person name="Lamendella R."/>
        </authorList>
    </citation>
    <scope>NUCLEOTIDE SEQUENCE [LARGE SCALE GENOMIC DNA]</scope>
    <source>
        <strain evidence="9 10">160A</strain>
    </source>
</reference>
<feature type="transmembrane region" description="Helical" evidence="8">
    <location>
        <begin position="133"/>
        <end position="158"/>
    </location>
</feature>
<dbReference type="Gene3D" id="1.10.3470.10">
    <property type="entry name" value="ABC transporter involved in vitamin B12 uptake, BtuC"/>
    <property type="match status" value="1"/>
</dbReference>
<evidence type="ECO:0000256" key="6">
    <source>
        <dbReference type="ARBA" id="ARBA00022989"/>
    </source>
</evidence>
<comment type="caution">
    <text evidence="9">The sequence shown here is derived from an EMBL/GenBank/DDBJ whole genome shotgun (WGS) entry which is preliminary data.</text>
</comment>
<evidence type="ECO:0000256" key="5">
    <source>
        <dbReference type="ARBA" id="ARBA00022692"/>
    </source>
</evidence>
<accession>A0A368VDA5</accession>
<dbReference type="InterPro" id="IPR000522">
    <property type="entry name" value="ABC_transptr_permease_BtuC"/>
</dbReference>
<feature type="transmembrane region" description="Helical" evidence="8">
    <location>
        <begin position="165"/>
        <end position="188"/>
    </location>
</feature>
<keyword evidence="10" id="KW-1185">Reference proteome</keyword>
<dbReference type="GO" id="GO:0005886">
    <property type="term" value="C:plasma membrane"/>
    <property type="evidence" value="ECO:0007669"/>
    <property type="project" value="UniProtKB-SubCell"/>
</dbReference>
<dbReference type="InterPro" id="IPR037294">
    <property type="entry name" value="ABC_BtuC-like"/>
</dbReference>
<evidence type="ECO:0000256" key="3">
    <source>
        <dbReference type="ARBA" id="ARBA00022448"/>
    </source>
</evidence>
<organism evidence="9 10">
    <name type="scientific">Marinilabilia salmonicolor</name>
    <dbReference type="NCBI Taxonomy" id="989"/>
    <lineage>
        <taxon>Bacteria</taxon>
        <taxon>Pseudomonadati</taxon>
        <taxon>Bacteroidota</taxon>
        <taxon>Bacteroidia</taxon>
        <taxon>Marinilabiliales</taxon>
        <taxon>Marinilabiliaceae</taxon>
        <taxon>Marinilabilia</taxon>
    </lineage>
</organism>
<dbReference type="GO" id="GO:0022857">
    <property type="term" value="F:transmembrane transporter activity"/>
    <property type="evidence" value="ECO:0007669"/>
    <property type="project" value="InterPro"/>
</dbReference>
<keyword evidence="4" id="KW-1003">Cell membrane</keyword>
<evidence type="ECO:0000256" key="2">
    <source>
        <dbReference type="ARBA" id="ARBA00007935"/>
    </source>
</evidence>
<protein>
    <submittedName>
        <fullName evidence="9">Iron complex transport system permease protein</fullName>
    </submittedName>
</protein>
<evidence type="ECO:0000256" key="7">
    <source>
        <dbReference type="ARBA" id="ARBA00023136"/>
    </source>
</evidence>
<evidence type="ECO:0000256" key="8">
    <source>
        <dbReference type="SAM" id="Phobius"/>
    </source>
</evidence>
<evidence type="ECO:0000256" key="1">
    <source>
        <dbReference type="ARBA" id="ARBA00004651"/>
    </source>
</evidence>
<name>A0A368VDA5_9BACT</name>
<feature type="transmembrane region" description="Helical" evidence="8">
    <location>
        <begin position="101"/>
        <end position="121"/>
    </location>
</feature>
<evidence type="ECO:0000256" key="4">
    <source>
        <dbReference type="ARBA" id="ARBA00022475"/>
    </source>
</evidence>